<protein>
    <submittedName>
        <fullName evidence="2">Holin</fullName>
    </submittedName>
</protein>
<gene>
    <name evidence="2" type="ORF">CTI11_02095</name>
</gene>
<dbReference type="Pfam" id="PF16082">
    <property type="entry name" value="Phage_holin_2_4"/>
    <property type="match status" value="1"/>
</dbReference>
<accession>A0A2G7TB84</accession>
<dbReference type="EMBL" id="PEKC01000005">
    <property type="protein sequence ID" value="PII37158.1"/>
    <property type="molecule type" value="Genomic_DNA"/>
</dbReference>
<organism evidence="2">
    <name type="scientific">Chryseobacterium sp. B5</name>
    <dbReference type="NCBI Taxonomy" id="2050562"/>
    <lineage>
        <taxon>Bacteria</taxon>
        <taxon>Pseudomonadati</taxon>
        <taxon>Bacteroidota</taxon>
        <taxon>Flavobacteriia</taxon>
        <taxon>Flavobacteriales</taxon>
        <taxon>Weeksellaceae</taxon>
        <taxon>Chryseobacterium group</taxon>
        <taxon>Chryseobacterium</taxon>
    </lineage>
</organism>
<keyword evidence="1" id="KW-1133">Transmembrane helix</keyword>
<name>A0A2G7TB84_9FLAO</name>
<evidence type="ECO:0000256" key="1">
    <source>
        <dbReference type="SAM" id="Phobius"/>
    </source>
</evidence>
<evidence type="ECO:0000313" key="2">
    <source>
        <dbReference type="EMBL" id="PII37158.1"/>
    </source>
</evidence>
<reference evidence="2" key="1">
    <citation type="submission" date="2017-10" db="EMBL/GenBank/DDBJ databases">
        <title>Chryseobacterium sp. B5 is a hydrocarbonoclastic and plant growth promoting bacterium.</title>
        <authorList>
            <person name="Thijs S."/>
            <person name="Gkorezis P."/>
            <person name="Van Hamme J."/>
        </authorList>
    </citation>
    <scope>NUCLEOTIDE SEQUENCE</scope>
    <source>
        <strain evidence="2">B5</strain>
    </source>
</reference>
<feature type="transmembrane region" description="Helical" evidence="1">
    <location>
        <begin position="34"/>
        <end position="53"/>
    </location>
</feature>
<keyword evidence="1" id="KW-0812">Transmembrane</keyword>
<dbReference type="InterPro" id="IPR032124">
    <property type="entry name" value="Phage_F116_holin"/>
</dbReference>
<proteinExistence type="predicted"/>
<dbReference type="AlphaFoldDB" id="A0A2G7TB84"/>
<comment type="caution">
    <text evidence="2">The sequence shown here is derived from an EMBL/GenBank/DDBJ whole genome shotgun (WGS) entry which is preliminary data.</text>
</comment>
<keyword evidence="1" id="KW-0472">Membrane</keyword>
<sequence length="103" mass="11150">MKTETLDTLATAGSRTTGGGAVVGFLGWLASSQAIGLLGICIALLGTLVNWYYRREADRRSVAKARDEAAERALRMELMRKTGIPFRPACEEPEQSTTDMGTL</sequence>